<dbReference type="OrthoDB" id="6399404at2"/>
<protein>
    <recommendedName>
        <fullName evidence="5">PilZ domain-containing protein</fullName>
    </recommendedName>
</protein>
<dbReference type="Proteomes" id="UP000287865">
    <property type="component" value="Unassembled WGS sequence"/>
</dbReference>
<comment type="caution">
    <text evidence="1">The sequence shown here is derived from an EMBL/GenBank/DDBJ whole genome shotgun (WGS) entry which is preliminary data.</text>
</comment>
<dbReference type="Gene3D" id="2.30.110.10">
    <property type="entry name" value="Electron Transport, Fmn-binding Protein, Chain A"/>
    <property type="match status" value="1"/>
</dbReference>
<dbReference type="AlphaFoldDB" id="A0A327WS04"/>
<keyword evidence="4" id="KW-1185">Reference proteome</keyword>
<sequence>MANYSIAGAMRSIPVDIEIRMGTHNHRIRGLWVGQREGEYLIIDLPKRYNWLDIQNWFTNCTAVVLRGVLREGQVFAASTQFIGLVPRPFRQLILTAPDSMQERSLRKVPRVAVDIDAKLTFTQELPRPKEVPEHFDSLAGRVTDLSLDGIAFESVADFDFPREAFLGQLADMVFVDQQGKTIARVIGEIKSCRQAGDKLFQFGLAIDTKNRDYRASLGALILSSKHIQAMLQDND</sequence>
<gene>
    <name evidence="1" type="ORF">B0I24_1129</name>
    <name evidence="2" type="ORF">CWE07_11140</name>
</gene>
<accession>A0A327WS04</accession>
<organism evidence="1 3">
    <name type="scientific">Aliidiomarina maris</name>
    <dbReference type="NCBI Taxonomy" id="531312"/>
    <lineage>
        <taxon>Bacteria</taxon>
        <taxon>Pseudomonadati</taxon>
        <taxon>Pseudomonadota</taxon>
        <taxon>Gammaproteobacteria</taxon>
        <taxon>Alteromonadales</taxon>
        <taxon>Idiomarinaceae</taxon>
        <taxon>Aliidiomarina</taxon>
    </lineage>
</organism>
<name>A0A327WS04_9GAMM</name>
<dbReference type="EMBL" id="QLMD01000012">
    <property type="protein sequence ID" value="RAJ94923.1"/>
    <property type="molecule type" value="Genomic_DNA"/>
</dbReference>
<dbReference type="RefSeq" id="WP_111570044.1">
    <property type="nucleotide sequence ID" value="NZ_PIPK01000011.1"/>
</dbReference>
<evidence type="ECO:0000313" key="2">
    <source>
        <dbReference type="EMBL" id="RUO22135.1"/>
    </source>
</evidence>
<reference evidence="2 4" key="1">
    <citation type="journal article" date="2018" name="Front. Microbiol.">
        <title>Genome-Based Analysis Reveals the Taxonomy and Diversity of the Family Idiomarinaceae.</title>
        <authorList>
            <person name="Liu Y."/>
            <person name="Lai Q."/>
            <person name="Shao Z."/>
        </authorList>
    </citation>
    <scope>NUCLEOTIDE SEQUENCE [LARGE SCALE GENOMIC DNA]</scope>
    <source>
        <strain evidence="2 4">CF12-14</strain>
    </source>
</reference>
<evidence type="ECO:0000313" key="1">
    <source>
        <dbReference type="EMBL" id="RAJ94923.1"/>
    </source>
</evidence>
<evidence type="ECO:0000313" key="4">
    <source>
        <dbReference type="Proteomes" id="UP000287865"/>
    </source>
</evidence>
<dbReference type="InterPro" id="IPR012349">
    <property type="entry name" value="Split_barrel_FMN-bd"/>
</dbReference>
<reference evidence="1 3" key="2">
    <citation type="submission" date="2018-06" db="EMBL/GenBank/DDBJ databases">
        <title>Genomic Encyclopedia of Type Strains, Phase III (KMG-III): the genomes of soil and plant-associated and newly described type strains.</title>
        <authorList>
            <person name="Whitman W."/>
        </authorList>
    </citation>
    <scope>NUCLEOTIDE SEQUENCE [LARGE SCALE GENOMIC DNA]</scope>
    <source>
        <strain evidence="1 3">CGMCC 1.15366</strain>
    </source>
</reference>
<evidence type="ECO:0008006" key="5">
    <source>
        <dbReference type="Google" id="ProtNLM"/>
    </source>
</evidence>
<dbReference type="SUPFAM" id="SSF141371">
    <property type="entry name" value="PilZ domain-like"/>
    <property type="match status" value="1"/>
</dbReference>
<proteinExistence type="predicted"/>
<evidence type="ECO:0000313" key="3">
    <source>
        <dbReference type="Proteomes" id="UP000249203"/>
    </source>
</evidence>
<dbReference type="Proteomes" id="UP000249203">
    <property type="component" value="Unassembled WGS sequence"/>
</dbReference>
<dbReference type="EMBL" id="PIPK01000011">
    <property type="protein sequence ID" value="RUO22135.1"/>
    <property type="molecule type" value="Genomic_DNA"/>
</dbReference>